<dbReference type="EMBL" id="FUEG01000028">
    <property type="protein sequence ID" value="SJL15351.1"/>
    <property type="molecule type" value="Genomic_DNA"/>
</dbReference>
<name>A0A284S2V7_ARMOS</name>
<accession>A0A284S2V7</accession>
<keyword evidence="1" id="KW-1133">Transmembrane helix</keyword>
<proteinExistence type="predicted"/>
<evidence type="ECO:0000313" key="3">
    <source>
        <dbReference type="Proteomes" id="UP000219338"/>
    </source>
</evidence>
<reference evidence="3" key="1">
    <citation type="journal article" date="2017" name="Nat. Ecol. Evol.">
        <title>Genome expansion and lineage-specific genetic innovations in the forest pathogenic fungi Armillaria.</title>
        <authorList>
            <person name="Sipos G."/>
            <person name="Prasanna A.N."/>
            <person name="Walter M.C."/>
            <person name="O'Connor E."/>
            <person name="Balint B."/>
            <person name="Krizsan K."/>
            <person name="Kiss B."/>
            <person name="Hess J."/>
            <person name="Varga T."/>
            <person name="Slot J."/>
            <person name="Riley R."/>
            <person name="Boka B."/>
            <person name="Rigling D."/>
            <person name="Barry K."/>
            <person name="Lee J."/>
            <person name="Mihaltcheva S."/>
            <person name="LaButti K."/>
            <person name="Lipzen A."/>
            <person name="Waldron R."/>
            <person name="Moloney N.M."/>
            <person name="Sperisen C."/>
            <person name="Kredics L."/>
            <person name="Vagvoelgyi C."/>
            <person name="Patrignani A."/>
            <person name="Fitzpatrick D."/>
            <person name="Nagy I."/>
            <person name="Doyle S."/>
            <person name="Anderson J.B."/>
            <person name="Grigoriev I.V."/>
            <person name="Gueldener U."/>
            <person name="Muensterkoetter M."/>
            <person name="Nagy L.G."/>
        </authorList>
    </citation>
    <scope>NUCLEOTIDE SEQUENCE [LARGE SCALE GENOMIC DNA]</scope>
    <source>
        <strain evidence="3">C18/9</strain>
    </source>
</reference>
<gene>
    <name evidence="2" type="ORF">ARMOST_18844</name>
</gene>
<keyword evidence="1" id="KW-0472">Membrane</keyword>
<sequence>MSSQPSIALPSVGDTFGACYIGSIIAAMSMSFLTLKMVIYYKRYHNDWWVYRYSVTLLWALDTFHVALSTHALYFYLITMFGDLIGDLESDLWSMKVTLLNPDAVDI</sequence>
<dbReference type="AlphaFoldDB" id="A0A284S2V7"/>
<dbReference type="OrthoDB" id="2535105at2759"/>
<feature type="transmembrane region" description="Helical" evidence="1">
    <location>
        <begin position="20"/>
        <end position="41"/>
    </location>
</feature>
<organism evidence="2 3">
    <name type="scientific">Armillaria ostoyae</name>
    <name type="common">Armillaria root rot fungus</name>
    <dbReference type="NCBI Taxonomy" id="47428"/>
    <lineage>
        <taxon>Eukaryota</taxon>
        <taxon>Fungi</taxon>
        <taxon>Dikarya</taxon>
        <taxon>Basidiomycota</taxon>
        <taxon>Agaricomycotina</taxon>
        <taxon>Agaricomycetes</taxon>
        <taxon>Agaricomycetidae</taxon>
        <taxon>Agaricales</taxon>
        <taxon>Marasmiineae</taxon>
        <taxon>Physalacriaceae</taxon>
        <taxon>Armillaria</taxon>
    </lineage>
</organism>
<keyword evidence="3" id="KW-1185">Reference proteome</keyword>
<evidence type="ECO:0000256" key="1">
    <source>
        <dbReference type="SAM" id="Phobius"/>
    </source>
</evidence>
<evidence type="ECO:0000313" key="2">
    <source>
        <dbReference type="EMBL" id="SJL15351.1"/>
    </source>
</evidence>
<protein>
    <submittedName>
        <fullName evidence="2">Uncharacterized protein</fullName>
    </submittedName>
</protein>
<dbReference type="Proteomes" id="UP000219338">
    <property type="component" value="Unassembled WGS sequence"/>
</dbReference>
<keyword evidence="1" id="KW-0812">Transmembrane</keyword>
<feature type="transmembrane region" description="Helical" evidence="1">
    <location>
        <begin position="53"/>
        <end position="77"/>
    </location>
</feature>